<evidence type="ECO:0000256" key="4">
    <source>
        <dbReference type="ARBA" id="ARBA00022946"/>
    </source>
</evidence>
<dbReference type="PANTHER" id="PTHR10721">
    <property type="entry name" value="MITOCHONDRIAL IMPORT INNER MEMBRANE TRANSLOCASE SUBUNIT TIM44"/>
    <property type="match status" value="1"/>
</dbReference>
<keyword evidence="5" id="KW-0496">Mitochondrion</keyword>
<evidence type="ECO:0000256" key="2">
    <source>
        <dbReference type="ARBA" id="ARBA00009597"/>
    </source>
</evidence>
<sequence length="227" mass="25755">MGTPLMTAETTLVGLSAGKLARETTAVGREITGMRKQFAGRRATSGKNYRRRAAFRIYNSDIQVGTKAWLRDNEKLYSTKDLLIPLDHFACPLFVTLLSAAYFHIPVDLYTRLALALVYVPVALVLVFVPNILAPFMSQILHVSDVEIRETKMMGSSPVIIVMFQTQQIYCVRDRNGAITEGGKDTIHTVFYFWALQQMDQEDRGEDGIYLMWRLREMQQQGIQALI</sequence>
<organism evidence="9 10">
    <name type="scientific">Glycine soja</name>
    <name type="common">Wild soybean</name>
    <dbReference type="NCBI Taxonomy" id="3848"/>
    <lineage>
        <taxon>Eukaryota</taxon>
        <taxon>Viridiplantae</taxon>
        <taxon>Streptophyta</taxon>
        <taxon>Embryophyta</taxon>
        <taxon>Tracheophyta</taxon>
        <taxon>Spermatophyta</taxon>
        <taxon>Magnoliopsida</taxon>
        <taxon>eudicotyledons</taxon>
        <taxon>Gunneridae</taxon>
        <taxon>Pentapetalae</taxon>
        <taxon>rosids</taxon>
        <taxon>fabids</taxon>
        <taxon>Fabales</taxon>
        <taxon>Fabaceae</taxon>
        <taxon>Papilionoideae</taxon>
        <taxon>50 kb inversion clade</taxon>
        <taxon>NPAAA clade</taxon>
        <taxon>indigoferoid/millettioid clade</taxon>
        <taxon>Phaseoleae</taxon>
        <taxon>Glycine</taxon>
        <taxon>Glycine subgen. Soja</taxon>
    </lineage>
</organism>
<evidence type="ECO:0000256" key="7">
    <source>
        <dbReference type="SAM" id="Phobius"/>
    </source>
</evidence>
<evidence type="ECO:0000313" key="9">
    <source>
        <dbReference type="EMBL" id="RZB89950.1"/>
    </source>
</evidence>
<evidence type="ECO:0000256" key="3">
    <source>
        <dbReference type="ARBA" id="ARBA00022792"/>
    </source>
</evidence>
<keyword evidence="6 7" id="KW-0472">Membrane</keyword>
<keyword evidence="7" id="KW-1133">Transmembrane helix</keyword>
<evidence type="ECO:0000259" key="8">
    <source>
        <dbReference type="Pfam" id="PF04280"/>
    </source>
</evidence>
<dbReference type="AlphaFoldDB" id="A0A445IV75"/>
<reference evidence="9 10" key="1">
    <citation type="submission" date="2018-09" db="EMBL/GenBank/DDBJ databases">
        <title>A high-quality reference genome of wild soybean provides a powerful tool to mine soybean genomes.</title>
        <authorList>
            <person name="Xie M."/>
            <person name="Chung C.Y.L."/>
            <person name="Li M.-W."/>
            <person name="Wong F.-L."/>
            <person name="Chan T.-F."/>
            <person name="Lam H.-M."/>
        </authorList>
    </citation>
    <scope>NUCLEOTIDE SEQUENCE [LARGE SCALE GENOMIC DNA]</scope>
    <source>
        <strain evidence="10">cv. W05</strain>
        <tissue evidence="9">Hypocotyl of etiolated seedlings</tissue>
    </source>
</reference>
<dbReference type="GO" id="GO:0051087">
    <property type="term" value="F:protein-folding chaperone binding"/>
    <property type="evidence" value="ECO:0007669"/>
    <property type="project" value="TreeGrafter"/>
</dbReference>
<protein>
    <submittedName>
        <fullName evidence="9">Mitochondrial import inner membrane translocase subunit TIM44-2</fullName>
    </submittedName>
</protein>
<dbReference type="Gene3D" id="3.10.450.240">
    <property type="match status" value="1"/>
</dbReference>
<dbReference type="Pfam" id="PF04280">
    <property type="entry name" value="Tim44"/>
    <property type="match status" value="1"/>
</dbReference>
<feature type="transmembrane region" description="Helical" evidence="7">
    <location>
        <begin position="109"/>
        <end position="129"/>
    </location>
</feature>
<evidence type="ECO:0000313" key="10">
    <source>
        <dbReference type="Proteomes" id="UP000289340"/>
    </source>
</evidence>
<dbReference type="PANTHER" id="PTHR10721:SF1">
    <property type="entry name" value="MITOCHONDRIAL IMPORT INNER MEMBRANE TRANSLOCASE SUBUNIT TIM44"/>
    <property type="match status" value="1"/>
</dbReference>
<accession>A0A445IV75</accession>
<dbReference type="Proteomes" id="UP000289340">
    <property type="component" value="Chromosome 9"/>
</dbReference>
<name>A0A445IV75_GLYSO</name>
<dbReference type="InterPro" id="IPR007379">
    <property type="entry name" value="Tim44-like_dom"/>
</dbReference>
<keyword evidence="10" id="KW-1185">Reference proteome</keyword>
<evidence type="ECO:0000256" key="5">
    <source>
        <dbReference type="ARBA" id="ARBA00023128"/>
    </source>
</evidence>
<dbReference type="InterPro" id="IPR032710">
    <property type="entry name" value="NTF2-like_dom_sf"/>
</dbReference>
<feature type="transmembrane region" description="Helical" evidence="7">
    <location>
        <begin position="82"/>
        <end position="103"/>
    </location>
</feature>
<keyword evidence="4" id="KW-0809">Transit peptide</keyword>
<dbReference type="GO" id="GO:0005743">
    <property type="term" value="C:mitochondrial inner membrane"/>
    <property type="evidence" value="ECO:0007669"/>
    <property type="project" value="UniProtKB-SubCell"/>
</dbReference>
<dbReference type="GO" id="GO:0030150">
    <property type="term" value="P:protein import into mitochondrial matrix"/>
    <property type="evidence" value="ECO:0007669"/>
    <property type="project" value="TreeGrafter"/>
</dbReference>
<evidence type="ECO:0000256" key="6">
    <source>
        <dbReference type="ARBA" id="ARBA00023136"/>
    </source>
</evidence>
<proteinExistence type="inferred from homology"/>
<comment type="similarity">
    <text evidence="2">Belongs to the Tim44 family.</text>
</comment>
<dbReference type="InterPro" id="IPR039544">
    <property type="entry name" value="Tim44-like"/>
</dbReference>
<feature type="domain" description="Tim44-like" evidence="8">
    <location>
        <begin position="138"/>
        <end position="220"/>
    </location>
</feature>
<keyword evidence="3" id="KW-0999">Mitochondrion inner membrane</keyword>
<dbReference type="SUPFAM" id="SSF54427">
    <property type="entry name" value="NTF2-like"/>
    <property type="match status" value="1"/>
</dbReference>
<evidence type="ECO:0000256" key="1">
    <source>
        <dbReference type="ARBA" id="ARBA00004273"/>
    </source>
</evidence>
<gene>
    <name evidence="9" type="ORF">D0Y65_022763</name>
</gene>
<comment type="caution">
    <text evidence="9">The sequence shown here is derived from an EMBL/GenBank/DDBJ whole genome shotgun (WGS) entry which is preliminary data.</text>
</comment>
<keyword evidence="7" id="KW-0812">Transmembrane</keyword>
<dbReference type="EMBL" id="QZWG01000009">
    <property type="protein sequence ID" value="RZB89950.1"/>
    <property type="molecule type" value="Genomic_DNA"/>
</dbReference>
<comment type="subcellular location">
    <subcellularLocation>
        <location evidence="1">Mitochondrion inner membrane</location>
    </subcellularLocation>
</comment>